<reference evidence="3" key="1">
    <citation type="journal article" date="2022" name="ISME J.">
        <title>Genetic and phylogenetic analysis of dissimilatory iodate-reducing bacteria identifies potential niches across the world's oceans.</title>
        <authorList>
            <person name="Reyes-Umana V."/>
            <person name="Henning Z."/>
            <person name="Lee K."/>
            <person name="Barnum T.P."/>
            <person name="Coates J.D."/>
        </authorList>
    </citation>
    <scope>NUCLEOTIDE SEQUENCE [LARGE SCALE GENOMIC DNA]</scope>
    <source>
        <strain evidence="3">IR12</strain>
    </source>
</reference>
<comment type="caution">
    <text evidence="2">The sequence shown here is derived from an EMBL/GenBank/DDBJ whole genome shotgun (WGS) entry which is preliminary data.</text>
</comment>
<dbReference type="NCBIfam" id="TIGR03761">
    <property type="entry name" value="ICE_PFL4669"/>
    <property type="match status" value="1"/>
</dbReference>
<evidence type="ECO:0000313" key="2">
    <source>
        <dbReference type="EMBL" id="MBT0960218.1"/>
    </source>
</evidence>
<evidence type="ECO:0000256" key="1">
    <source>
        <dbReference type="SAM" id="MobiDB-lite"/>
    </source>
</evidence>
<proteinExistence type="predicted"/>
<dbReference type="EMBL" id="JAEKFT010000003">
    <property type="protein sequence ID" value="MBT0960218.1"/>
    <property type="molecule type" value="Genomic_DNA"/>
</dbReference>
<protein>
    <submittedName>
        <fullName evidence="2">TIGR03761 family integrating conjugative element protein</fullName>
    </submittedName>
</protein>
<dbReference type="Pfam" id="PF08900">
    <property type="entry name" value="AcaB"/>
    <property type="match status" value="1"/>
</dbReference>
<accession>A0A944H6J1</accession>
<feature type="region of interest" description="Disordered" evidence="1">
    <location>
        <begin position="361"/>
        <end position="381"/>
    </location>
</feature>
<keyword evidence="3" id="KW-1185">Reference proteome</keyword>
<dbReference type="Proteomes" id="UP000694660">
    <property type="component" value="Unassembled WGS sequence"/>
</dbReference>
<dbReference type="AlphaFoldDB" id="A0A944H6J1"/>
<dbReference type="RefSeq" id="WP_214359972.1">
    <property type="nucleotide sequence ID" value="NZ_JAEKFT010000003.1"/>
</dbReference>
<gene>
    <name evidence="2" type="ORF">I8J34_03435</name>
</gene>
<feature type="compositionally biased region" description="Acidic residues" evidence="1">
    <location>
        <begin position="369"/>
        <end position="381"/>
    </location>
</feature>
<evidence type="ECO:0000313" key="3">
    <source>
        <dbReference type="Proteomes" id="UP000694660"/>
    </source>
</evidence>
<feature type="region of interest" description="Disordered" evidence="1">
    <location>
        <begin position="1"/>
        <end position="25"/>
    </location>
</feature>
<sequence length="381" mass="43039">MSNTTSAASRHKGTQAAELPPGTFVPYPGAAAEQFLRTTDSPFDDGYDMAAEQSAVQHLIDADDPDPSDPMWWRFAEFQQREGRLRQMRAEYKSMNAAPTSVTQQEAYKLRELGGLVDDDDDLMTLHTKEGYRMFLGRRRDPDGRLPAIPGGRTLASSLRLLWARSALDNPYADWALLLADQYVAQLKEELRSEADELKGRLEAMADRGLKLSVLRSREPKAVELGFKSPYGYAVAQLIVEYDYFVRIVKTLIRKDLLSDEEGRARIRHHTRRFRADCMRVFRFEKFLVQPELYELSRRDFVPGADEMAVKRVQAVLQYFGPVPQEVFTGALAPRHSRRRANLSAEERQLLATVAAQIEAEAQAQADAGPDEDAEGGEELL</sequence>
<organism evidence="2 3">
    <name type="scientific">Denitromonas iodatirespirans</name>
    <dbReference type="NCBI Taxonomy" id="2795389"/>
    <lineage>
        <taxon>Bacteria</taxon>
        <taxon>Pseudomonadati</taxon>
        <taxon>Pseudomonadota</taxon>
        <taxon>Betaproteobacteria</taxon>
        <taxon>Rhodocyclales</taxon>
        <taxon>Zoogloeaceae</taxon>
        <taxon>Denitromonas</taxon>
    </lineage>
</organism>
<name>A0A944H6J1_DENI1</name>
<dbReference type="InterPro" id="IPR014996">
    <property type="entry name" value="AcaB"/>
</dbReference>